<proteinExistence type="predicted"/>
<comment type="caution">
    <text evidence="1">The sequence shown here is derived from an EMBL/GenBank/DDBJ whole genome shotgun (WGS) entry which is preliminary data.</text>
</comment>
<reference evidence="1" key="2">
    <citation type="submission" date="2022-01" db="EMBL/GenBank/DDBJ databases">
        <authorList>
            <person name="Yamashiro T."/>
            <person name="Shiraishi A."/>
            <person name="Satake H."/>
            <person name="Nakayama K."/>
        </authorList>
    </citation>
    <scope>NUCLEOTIDE SEQUENCE</scope>
</reference>
<protein>
    <submittedName>
        <fullName evidence="1">Uncharacterized protein</fullName>
    </submittedName>
</protein>
<evidence type="ECO:0000313" key="1">
    <source>
        <dbReference type="EMBL" id="GJU04401.1"/>
    </source>
</evidence>
<gene>
    <name evidence="1" type="ORF">Tco_1120831</name>
</gene>
<keyword evidence="2" id="KW-1185">Reference proteome</keyword>
<name>A0ABQ5IX16_9ASTR</name>
<evidence type="ECO:0000313" key="2">
    <source>
        <dbReference type="Proteomes" id="UP001151760"/>
    </source>
</evidence>
<accession>A0ABQ5IX16</accession>
<dbReference type="Proteomes" id="UP001151760">
    <property type="component" value="Unassembled WGS sequence"/>
</dbReference>
<dbReference type="EMBL" id="BQNB010021245">
    <property type="protein sequence ID" value="GJU04401.1"/>
    <property type="molecule type" value="Genomic_DNA"/>
</dbReference>
<reference evidence="1" key="1">
    <citation type="journal article" date="2022" name="Int. J. Mol. Sci.">
        <title>Draft Genome of Tanacetum Coccineum: Genomic Comparison of Closely Related Tanacetum-Family Plants.</title>
        <authorList>
            <person name="Yamashiro T."/>
            <person name="Shiraishi A."/>
            <person name="Nakayama K."/>
            <person name="Satake H."/>
        </authorList>
    </citation>
    <scope>NUCLEOTIDE SEQUENCE</scope>
</reference>
<organism evidence="1 2">
    <name type="scientific">Tanacetum coccineum</name>
    <dbReference type="NCBI Taxonomy" id="301880"/>
    <lineage>
        <taxon>Eukaryota</taxon>
        <taxon>Viridiplantae</taxon>
        <taxon>Streptophyta</taxon>
        <taxon>Embryophyta</taxon>
        <taxon>Tracheophyta</taxon>
        <taxon>Spermatophyta</taxon>
        <taxon>Magnoliopsida</taxon>
        <taxon>eudicotyledons</taxon>
        <taxon>Gunneridae</taxon>
        <taxon>Pentapetalae</taxon>
        <taxon>asterids</taxon>
        <taxon>campanulids</taxon>
        <taxon>Asterales</taxon>
        <taxon>Asteraceae</taxon>
        <taxon>Asteroideae</taxon>
        <taxon>Anthemideae</taxon>
        <taxon>Anthemidinae</taxon>
        <taxon>Tanacetum</taxon>
    </lineage>
</organism>
<sequence length="171" mass="19127">MQLIKPMIVDAYDSDCDALNSANIALIANLSRNWLQMHSLSTQSGKPGPMNLINHINLQNSIRFEKPFYLKKVRESKPKLYDGNVILKMDTIVIPDSDETLMLCEESRSKMLLKEQDPMVHGVPPTKRLFEVAKLDPSLEFISPWGTSGDLGLPIVVRPLQSSASNGDHLL</sequence>